<evidence type="ECO:0000259" key="1">
    <source>
        <dbReference type="Pfam" id="PF18765"/>
    </source>
</evidence>
<evidence type="ECO:0000313" key="2">
    <source>
        <dbReference type="EMBL" id="GEQ22786.1"/>
    </source>
</evidence>
<dbReference type="AlphaFoldDB" id="A0A512TFK7"/>
<dbReference type="Gene3D" id="3.30.460.10">
    <property type="entry name" value="Beta Polymerase, domain 2"/>
    <property type="match status" value="1"/>
</dbReference>
<evidence type="ECO:0000313" key="5">
    <source>
        <dbReference type="Proteomes" id="UP000321089"/>
    </source>
</evidence>
<reference evidence="4 7" key="1">
    <citation type="submission" date="2019-05" db="EMBL/GenBank/DDBJ databases">
        <authorList>
            <person name="Schori C."/>
            <person name="Ahrens C."/>
        </authorList>
    </citation>
    <scope>NUCLEOTIDE SEQUENCE [LARGE SCALE GENOMIC DNA]</scope>
    <source>
        <strain evidence="4 7">DSM 10702</strain>
    </source>
</reference>
<dbReference type="GeneID" id="92943964"/>
<accession>A0A512TFK7</accession>
<dbReference type="CDD" id="cd05403">
    <property type="entry name" value="NT_KNTase_like"/>
    <property type="match status" value="1"/>
</dbReference>
<organism evidence="2 5">
    <name type="scientific">Clostridium butyricum</name>
    <dbReference type="NCBI Taxonomy" id="1492"/>
    <lineage>
        <taxon>Bacteria</taxon>
        <taxon>Bacillati</taxon>
        <taxon>Bacillota</taxon>
        <taxon>Clostridia</taxon>
        <taxon>Eubacteriales</taxon>
        <taxon>Clostridiaceae</taxon>
        <taxon>Clostridium</taxon>
    </lineage>
</organism>
<dbReference type="Proteomes" id="UP000321089">
    <property type="component" value="Unassembled WGS sequence"/>
</dbReference>
<name>A0A512TFK7_CLOBU</name>
<dbReference type="EMBL" id="BKBC01000060">
    <property type="protein sequence ID" value="GEQ22786.1"/>
    <property type="molecule type" value="Genomic_DNA"/>
</dbReference>
<evidence type="ECO:0000313" key="7">
    <source>
        <dbReference type="Proteomes" id="UP000515243"/>
    </source>
</evidence>
<proteinExistence type="predicted"/>
<dbReference type="SUPFAM" id="SSF81301">
    <property type="entry name" value="Nucleotidyltransferase"/>
    <property type="match status" value="1"/>
</dbReference>
<reference evidence="3 6" key="3">
    <citation type="submission" date="2020-01" db="EMBL/GenBank/DDBJ databases">
        <title>Genome sequence of a 1,3-propanediol producer, Clostridium butyricum S3.</title>
        <authorList>
            <person name="Zhou J."/>
        </authorList>
    </citation>
    <scope>NUCLEOTIDE SEQUENCE [LARGE SCALE GENOMIC DNA]</scope>
    <source>
        <strain evidence="3 6">S3</strain>
    </source>
</reference>
<reference evidence="2 5" key="2">
    <citation type="submission" date="2019-07" db="EMBL/GenBank/DDBJ databases">
        <title>Whole genome shotgun sequence of Clostridium butyricum NBRC 3858.</title>
        <authorList>
            <person name="Hosoyama A."/>
            <person name="Uohara A."/>
            <person name="Ohji S."/>
            <person name="Ichikawa N."/>
        </authorList>
    </citation>
    <scope>NUCLEOTIDE SEQUENCE [LARGE SCALE GENOMIC DNA]</scope>
    <source>
        <strain evidence="2 5">NBRC 3858</strain>
    </source>
</reference>
<dbReference type="RefSeq" id="WP_024039444.1">
    <property type="nucleotide sequence ID" value="NZ_AP019716.1"/>
</dbReference>
<dbReference type="Proteomes" id="UP000474042">
    <property type="component" value="Unassembled WGS sequence"/>
</dbReference>
<keyword evidence="3" id="KW-0808">Transferase</keyword>
<evidence type="ECO:0000313" key="4">
    <source>
        <dbReference type="EMBL" id="QMW90775.1"/>
    </source>
</evidence>
<sequence length="98" mass="11526">MYGINKKVYENLLNYFSESQYIKRVILFGSRAKENACYNSDIDLCVDCHRKFRSRVIDSIDDIVGIYSADILFFDSLNLEIENEIKKYGKIIYDCEES</sequence>
<feature type="domain" description="Polymerase beta nucleotidyltransferase" evidence="1">
    <location>
        <begin position="10"/>
        <end position="96"/>
    </location>
</feature>
<protein>
    <submittedName>
        <fullName evidence="3">Nucleotidyltransferase domain-containing protein</fullName>
    </submittedName>
</protein>
<dbReference type="Proteomes" id="UP000515243">
    <property type="component" value="Chromosome 1"/>
</dbReference>
<evidence type="ECO:0000313" key="6">
    <source>
        <dbReference type="Proteomes" id="UP000474042"/>
    </source>
</evidence>
<dbReference type="Pfam" id="PF18765">
    <property type="entry name" value="Polbeta"/>
    <property type="match status" value="1"/>
</dbReference>
<dbReference type="InterPro" id="IPR043519">
    <property type="entry name" value="NT_sf"/>
</dbReference>
<dbReference type="InterPro" id="IPR041633">
    <property type="entry name" value="Polbeta"/>
</dbReference>
<dbReference type="EMBL" id="WOFV02000010">
    <property type="protein sequence ID" value="NAS17274.1"/>
    <property type="molecule type" value="Genomic_DNA"/>
</dbReference>
<dbReference type="EMBL" id="CP040626">
    <property type="protein sequence ID" value="QMW90775.1"/>
    <property type="molecule type" value="Genomic_DNA"/>
</dbReference>
<dbReference type="GO" id="GO:0016740">
    <property type="term" value="F:transferase activity"/>
    <property type="evidence" value="ECO:0007669"/>
    <property type="project" value="UniProtKB-KW"/>
</dbReference>
<gene>
    <name evidence="2" type="ORF">CBU02nite_32920</name>
    <name evidence="4" type="ORF">FF104_07320</name>
    <name evidence="3" type="ORF">GND98_005180</name>
</gene>
<evidence type="ECO:0000313" key="3">
    <source>
        <dbReference type="EMBL" id="NAS17274.1"/>
    </source>
</evidence>